<comment type="caution">
    <text evidence="2">The sequence shown here is derived from an EMBL/GenBank/DDBJ whole genome shotgun (WGS) entry which is preliminary data.</text>
</comment>
<feature type="compositionally biased region" description="Polar residues" evidence="1">
    <location>
        <begin position="1"/>
        <end position="10"/>
    </location>
</feature>
<feature type="region of interest" description="Disordered" evidence="1">
    <location>
        <begin position="1"/>
        <end position="45"/>
    </location>
</feature>
<sequence length="241" mass="25500">MRTRYEQAQLQDGGDDEPAGSVSSPAAAEDKQAPPPDPSLLGKADEERRAILRGGVLCDNRRPPHQVVDPRRSRLFRWLLQIEASRSAGAVPPEAGAPRSEARRTCFLPSTSDHQLTAVAAWCRRGSAANEPTVSAAISAAAEPTSNATDSPAAVPSPATVAIVQLSSASFAHTTATASLAPPSDPIPSVPTVPRRPTRLLFKEGLPMNELLSPIKKKSSSKNSAFLRRKAIMSTLASKVT</sequence>
<dbReference type="EMBL" id="AMZH03000430">
    <property type="protein sequence ID" value="RRT83801.1"/>
    <property type="molecule type" value="Genomic_DNA"/>
</dbReference>
<organism evidence="2 3">
    <name type="scientific">Ensete ventricosum</name>
    <name type="common">Abyssinian banana</name>
    <name type="synonym">Musa ensete</name>
    <dbReference type="NCBI Taxonomy" id="4639"/>
    <lineage>
        <taxon>Eukaryota</taxon>
        <taxon>Viridiplantae</taxon>
        <taxon>Streptophyta</taxon>
        <taxon>Embryophyta</taxon>
        <taxon>Tracheophyta</taxon>
        <taxon>Spermatophyta</taxon>
        <taxon>Magnoliopsida</taxon>
        <taxon>Liliopsida</taxon>
        <taxon>Zingiberales</taxon>
        <taxon>Musaceae</taxon>
        <taxon>Ensete</taxon>
    </lineage>
</organism>
<evidence type="ECO:0000313" key="3">
    <source>
        <dbReference type="Proteomes" id="UP000287651"/>
    </source>
</evidence>
<protein>
    <submittedName>
        <fullName evidence="2">Uncharacterized protein</fullName>
    </submittedName>
</protein>
<gene>
    <name evidence="2" type="ORF">B296_00009677</name>
</gene>
<evidence type="ECO:0000256" key="1">
    <source>
        <dbReference type="SAM" id="MobiDB-lite"/>
    </source>
</evidence>
<name>A0A427B5N5_ENSVE</name>
<proteinExistence type="predicted"/>
<evidence type="ECO:0000313" key="2">
    <source>
        <dbReference type="EMBL" id="RRT83801.1"/>
    </source>
</evidence>
<accession>A0A427B5N5</accession>
<dbReference type="AlphaFoldDB" id="A0A427B5N5"/>
<reference evidence="2 3" key="1">
    <citation type="journal article" date="2014" name="Agronomy (Basel)">
        <title>A Draft Genome Sequence for Ensete ventricosum, the Drought-Tolerant Tree Against Hunger.</title>
        <authorList>
            <person name="Harrison J."/>
            <person name="Moore K.A."/>
            <person name="Paszkiewicz K."/>
            <person name="Jones T."/>
            <person name="Grant M."/>
            <person name="Ambacheew D."/>
            <person name="Muzemil S."/>
            <person name="Studholme D.J."/>
        </authorList>
    </citation>
    <scope>NUCLEOTIDE SEQUENCE [LARGE SCALE GENOMIC DNA]</scope>
</reference>
<dbReference type="Proteomes" id="UP000287651">
    <property type="component" value="Unassembled WGS sequence"/>
</dbReference>